<keyword evidence="2" id="KW-1185">Reference proteome</keyword>
<accession>A0A0P1ATN8</accession>
<proteinExistence type="predicted"/>
<protein>
    <submittedName>
        <fullName evidence="1">Uncharacterized protein</fullName>
    </submittedName>
</protein>
<organism evidence="1 2">
    <name type="scientific">Plasmopara halstedii</name>
    <name type="common">Downy mildew of sunflower</name>
    <dbReference type="NCBI Taxonomy" id="4781"/>
    <lineage>
        <taxon>Eukaryota</taxon>
        <taxon>Sar</taxon>
        <taxon>Stramenopiles</taxon>
        <taxon>Oomycota</taxon>
        <taxon>Peronosporomycetes</taxon>
        <taxon>Peronosporales</taxon>
        <taxon>Peronosporaceae</taxon>
        <taxon>Plasmopara</taxon>
    </lineage>
</organism>
<dbReference type="RefSeq" id="XP_024582095.1">
    <property type="nucleotide sequence ID" value="XM_024716503.1"/>
</dbReference>
<dbReference type="AlphaFoldDB" id="A0A0P1ATN8"/>
<sequence length="61" mass="6882">MRCLDQAITKLKLSSGNGLDRTRVHNPLPTQVKLQAQKPNQFANRPYADTAKQVFGQWEAT</sequence>
<evidence type="ECO:0000313" key="1">
    <source>
        <dbReference type="EMBL" id="CEG45726.1"/>
    </source>
</evidence>
<dbReference type="GeneID" id="36397062"/>
<dbReference type="Proteomes" id="UP000054928">
    <property type="component" value="Unassembled WGS sequence"/>
</dbReference>
<dbReference type="EMBL" id="CCYD01001640">
    <property type="protein sequence ID" value="CEG45726.1"/>
    <property type="molecule type" value="Genomic_DNA"/>
</dbReference>
<reference evidence="2" key="1">
    <citation type="submission" date="2014-09" db="EMBL/GenBank/DDBJ databases">
        <authorList>
            <person name="Sharma Rahul"/>
            <person name="Thines Marco"/>
        </authorList>
    </citation>
    <scope>NUCLEOTIDE SEQUENCE [LARGE SCALE GENOMIC DNA]</scope>
</reference>
<evidence type="ECO:0000313" key="2">
    <source>
        <dbReference type="Proteomes" id="UP000054928"/>
    </source>
</evidence>
<name>A0A0P1ATN8_PLAHL</name>